<evidence type="ECO:0000313" key="1">
    <source>
        <dbReference type="EMBL" id="CAE8732181.1"/>
    </source>
</evidence>
<proteinExistence type="predicted"/>
<dbReference type="Proteomes" id="UP000626109">
    <property type="component" value="Unassembled WGS sequence"/>
</dbReference>
<name>A0A813LKS1_POLGL</name>
<protein>
    <submittedName>
        <fullName evidence="1">Uncharacterized protein</fullName>
    </submittedName>
</protein>
<organism evidence="1 2">
    <name type="scientific">Polarella glacialis</name>
    <name type="common">Dinoflagellate</name>
    <dbReference type="NCBI Taxonomy" id="89957"/>
    <lineage>
        <taxon>Eukaryota</taxon>
        <taxon>Sar</taxon>
        <taxon>Alveolata</taxon>
        <taxon>Dinophyceae</taxon>
        <taxon>Suessiales</taxon>
        <taxon>Suessiaceae</taxon>
        <taxon>Polarella</taxon>
    </lineage>
</organism>
<reference evidence="1" key="1">
    <citation type="submission" date="2021-02" db="EMBL/GenBank/DDBJ databases">
        <authorList>
            <person name="Dougan E. K."/>
            <person name="Rhodes N."/>
            <person name="Thang M."/>
            <person name="Chan C."/>
        </authorList>
    </citation>
    <scope>NUCLEOTIDE SEQUENCE</scope>
</reference>
<evidence type="ECO:0000313" key="2">
    <source>
        <dbReference type="Proteomes" id="UP000626109"/>
    </source>
</evidence>
<comment type="caution">
    <text evidence="1">The sequence shown here is derived from an EMBL/GenBank/DDBJ whole genome shotgun (WGS) entry which is preliminary data.</text>
</comment>
<sequence length="108" mass="12023">NPEKYPGLTAKSSFRQFQRHLQTISEGGCHAPCDECQDVSQDTECAQAIWNQMTKMTEPLTAPYSGTNMWSSFPELQAVLKRYKRSGCPQPCSLALSSHVQGQCPADR</sequence>
<feature type="non-terminal residue" evidence="1">
    <location>
        <position position="108"/>
    </location>
</feature>
<dbReference type="AlphaFoldDB" id="A0A813LKS1"/>
<gene>
    <name evidence="1" type="ORF">PGLA2088_LOCUS46292</name>
</gene>
<accession>A0A813LKS1</accession>
<dbReference type="EMBL" id="CAJNNW010036121">
    <property type="protein sequence ID" value="CAE8732181.1"/>
    <property type="molecule type" value="Genomic_DNA"/>
</dbReference>